<comment type="caution">
    <text evidence="3">The sequence shown here is derived from an EMBL/GenBank/DDBJ whole genome shotgun (WGS) entry which is preliminary data.</text>
</comment>
<feature type="chain" id="PRO_5039440211" evidence="1">
    <location>
        <begin position="21"/>
        <end position="481"/>
    </location>
</feature>
<protein>
    <submittedName>
        <fullName evidence="3">Redoxin domain-containing protein</fullName>
    </submittedName>
</protein>
<organism evidence="3 4">
    <name type="scientific">Candidatus Enterocola intestinipullorum</name>
    <dbReference type="NCBI Taxonomy" id="2840783"/>
    <lineage>
        <taxon>Bacteria</taxon>
        <taxon>Pseudomonadati</taxon>
        <taxon>Bacteroidota</taxon>
        <taxon>Bacteroidia</taxon>
        <taxon>Bacteroidales</taxon>
        <taxon>Candidatus Enterocola</taxon>
    </lineage>
</organism>
<feature type="domain" description="Thioredoxin" evidence="2">
    <location>
        <begin position="338"/>
        <end position="481"/>
    </location>
</feature>
<evidence type="ECO:0000256" key="1">
    <source>
        <dbReference type="SAM" id="SignalP"/>
    </source>
</evidence>
<dbReference type="CDD" id="cd02966">
    <property type="entry name" value="TlpA_like_family"/>
    <property type="match status" value="1"/>
</dbReference>
<evidence type="ECO:0000313" key="4">
    <source>
        <dbReference type="Proteomes" id="UP000823637"/>
    </source>
</evidence>
<evidence type="ECO:0000313" key="3">
    <source>
        <dbReference type="EMBL" id="MBO8446784.1"/>
    </source>
</evidence>
<feature type="signal peptide" evidence="1">
    <location>
        <begin position="1"/>
        <end position="20"/>
    </location>
</feature>
<proteinExistence type="predicted"/>
<dbReference type="PANTHER" id="PTHR42852:SF13">
    <property type="entry name" value="PROTEIN DIPZ"/>
    <property type="match status" value="1"/>
</dbReference>
<gene>
    <name evidence="3" type="ORF">IAC32_03430</name>
</gene>
<name>A0A9D9EKE4_9BACT</name>
<dbReference type="InterPro" id="IPR050553">
    <property type="entry name" value="Thioredoxin_ResA/DsbE_sf"/>
</dbReference>
<dbReference type="InterPro" id="IPR036249">
    <property type="entry name" value="Thioredoxin-like_sf"/>
</dbReference>
<reference evidence="3" key="1">
    <citation type="submission" date="2020-10" db="EMBL/GenBank/DDBJ databases">
        <authorList>
            <person name="Gilroy R."/>
        </authorList>
    </citation>
    <scope>NUCLEOTIDE SEQUENCE</scope>
    <source>
        <strain evidence="3">D3-1215</strain>
    </source>
</reference>
<evidence type="ECO:0000259" key="2">
    <source>
        <dbReference type="PROSITE" id="PS51352"/>
    </source>
</evidence>
<dbReference type="Gene3D" id="3.40.30.10">
    <property type="entry name" value="Glutaredoxin"/>
    <property type="match status" value="1"/>
</dbReference>
<dbReference type="EMBL" id="JADIMR010000048">
    <property type="protein sequence ID" value="MBO8446784.1"/>
    <property type="molecule type" value="Genomic_DNA"/>
</dbReference>
<dbReference type="InterPro" id="IPR012336">
    <property type="entry name" value="Thioredoxin-like_fold"/>
</dbReference>
<dbReference type="PROSITE" id="PS51352">
    <property type="entry name" value="THIOREDOXIN_2"/>
    <property type="match status" value="1"/>
</dbReference>
<dbReference type="Proteomes" id="UP000823637">
    <property type="component" value="Unassembled WGS sequence"/>
</dbReference>
<dbReference type="AlphaFoldDB" id="A0A9D9EKE4"/>
<reference evidence="3" key="2">
    <citation type="journal article" date="2021" name="PeerJ">
        <title>Extensive microbial diversity within the chicken gut microbiome revealed by metagenomics and culture.</title>
        <authorList>
            <person name="Gilroy R."/>
            <person name="Ravi A."/>
            <person name="Getino M."/>
            <person name="Pursley I."/>
            <person name="Horton D.L."/>
            <person name="Alikhan N.F."/>
            <person name="Baker D."/>
            <person name="Gharbi K."/>
            <person name="Hall N."/>
            <person name="Watson M."/>
            <person name="Adriaenssens E.M."/>
            <person name="Foster-Nyarko E."/>
            <person name="Jarju S."/>
            <person name="Secka A."/>
            <person name="Antonio M."/>
            <person name="Oren A."/>
            <person name="Chaudhuri R.R."/>
            <person name="La Ragione R."/>
            <person name="Hildebrand F."/>
            <person name="Pallen M.J."/>
        </authorList>
    </citation>
    <scope>NUCLEOTIDE SEQUENCE</scope>
    <source>
        <strain evidence="3">D3-1215</strain>
    </source>
</reference>
<dbReference type="SUPFAM" id="SSF52833">
    <property type="entry name" value="Thioredoxin-like"/>
    <property type="match status" value="1"/>
</dbReference>
<sequence length="481" mass="55403">MKNKILLLLPALIMPFTAHSGNNSFKNTGTDIRITAPQLKNEDVFLGQYFMGKLYSKDTIRIDRKGNGRLQSQEKLPEGMYVVYFDSTRFFDLLIGSEQDFSVKIDTADIPQSIEIKGSGETADFFQYTLGLIEKQKRAAEYNQRIKQGNDSNDIAAAKAELDLLNEAFKADKAALESKYPESMTSLFLNGLQIPEFEPANNYDNLPAGKKDSLSIMDRYMFYSRHYLDNFDFSDERTFRTPYCINTINRYLNDILVQSYDSIIPHAIDLVERSRGSEECFRYMCSHILDYAVKSNIMGMDSLLVALADRYYLNGVATWADSALIDGIRTEVDNVRRCLVGKQGHDLIAKDIDGNRVSLYGSAGDKFTVLFFYEPSCGHCKTTTPALVEFYKKYKDDPRIRIVAFYMLTDRQEWSDFIQKNGMQDFVNVWDPDRTSFYWYWYDTSSTPQIYVLDKDNKIFVKRIDVPTLEMIAKHELKSDI</sequence>
<dbReference type="PANTHER" id="PTHR42852">
    <property type="entry name" value="THIOL:DISULFIDE INTERCHANGE PROTEIN DSBE"/>
    <property type="match status" value="1"/>
</dbReference>
<dbReference type="Pfam" id="PF13905">
    <property type="entry name" value="Thioredoxin_8"/>
    <property type="match status" value="1"/>
</dbReference>
<accession>A0A9D9EKE4</accession>
<dbReference type="InterPro" id="IPR013766">
    <property type="entry name" value="Thioredoxin_domain"/>
</dbReference>
<keyword evidence="1" id="KW-0732">Signal</keyword>